<reference evidence="2 3" key="1">
    <citation type="journal article" date="2021" name="Sci. Rep.">
        <title>The distribution of antibiotic resistance genes in chicken gut microbiota commensals.</title>
        <authorList>
            <person name="Juricova H."/>
            <person name="Matiasovicova J."/>
            <person name="Kubasova T."/>
            <person name="Cejkova D."/>
            <person name="Rychlik I."/>
        </authorList>
    </citation>
    <scope>NUCLEOTIDE SEQUENCE [LARGE SCALE GENOMIC DNA]</scope>
    <source>
        <strain evidence="2 3">An794</strain>
    </source>
</reference>
<dbReference type="Proteomes" id="UP000712527">
    <property type="component" value="Unassembled WGS sequence"/>
</dbReference>
<protein>
    <recommendedName>
        <fullName evidence="4">Glycosyltransferase family 2 protein</fullName>
    </recommendedName>
</protein>
<dbReference type="SUPFAM" id="SSF53448">
    <property type="entry name" value="Nucleotide-diphospho-sugar transferases"/>
    <property type="match status" value="1"/>
</dbReference>
<gene>
    <name evidence="2" type="ORF">H9X80_02370</name>
</gene>
<comment type="caution">
    <text evidence="2">The sequence shown here is derived from an EMBL/GenBank/DDBJ whole genome shotgun (WGS) entry which is preliminary data.</text>
</comment>
<dbReference type="RefSeq" id="WP_204792765.1">
    <property type="nucleotide sequence ID" value="NZ_JACSNQ010000003.1"/>
</dbReference>
<evidence type="ECO:0000313" key="3">
    <source>
        <dbReference type="Proteomes" id="UP000712527"/>
    </source>
</evidence>
<dbReference type="Gene3D" id="3.90.550.10">
    <property type="entry name" value="Spore Coat Polysaccharide Biosynthesis Protein SpsA, Chain A"/>
    <property type="match status" value="1"/>
</dbReference>
<evidence type="ECO:0000256" key="1">
    <source>
        <dbReference type="SAM" id="MobiDB-lite"/>
    </source>
</evidence>
<organism evidence="2 3">
    <name type="scientific">Olsenella profusa</name>
    <dbReference type="NCBI Taxonomy" id="138595"/>
    <lineage>
        <taxon>Bacteria</taxon>
        <taxon>Bacillati</taxon>
        <taxon>Actinomycetota</taxon>
        <taxon>Coriobacteriia</taxon>
        <taxon>Coriobacteriales</taxon>
        <taxon>Atopobiaceae</taxon>
        <taxon>Olsenella</taxon>
    </lineage>
</organism>
<dbReference type="EMBL" id="JACSNQ010000003">
    <property type="protein sequence ID" value="MBM6774399.1"/>
    <property type="molecule type" value="Genomic_DNA"/>
</dbReference>
<evidence type="ECO:0008006" key="4">
    <source>
        <dbReference type="Google" id="ProtNLM"/>
    </source>
</evidence>
<accession>A0ABS2F093</accession>
<feature type="region of interest" description="Disordered" evidence="1">
    <location>
        <begin position="432"/>
        <end position="464"/>
    </location>
</feature>
<sequence length="464" mass="51315">MNPVVVIPSYWGQGEKPGSLGERGVYDYTTRIDKPLPELETCLASLEQVRGVLRVIVLVVAPRSCAEAARARVNSICRAHAGLNPLVIGQQEAAHVERAVARMAHHVAGETVSLRGYGAIRNMGLAVAAVLGHDVVVFLDDDEVALDENFLINAVWGLGSLTRQNLQVLVKSGFFIDEADSPYASPTELWSERYWSKAAEFNRVMERAQTSLSRITRSNHLCGGCCALHAAAFTKVPFDPYITRGEDLDYVLNLRAFGLDAWFDNEWFVRAQPPEETAPEPATFMQDVYRWLYEYRKLDAMNARRDLHTITPESLMPYPAPWLSAQVRRRVFQTALRRLVTGPYRLSYLGILTRGRFEADRFAMSASSRYLSFAMVWPTIASGLWEDRLIQGAILRTGEVAHVSPSSTAPQRPLGVAEGLDLALADIDIDDTAPSEAVAESESQPDDADLLGDTGELPPLGGER</sequence>
<name>A0ABS2F093_9ACTN</name>
<evidence type="ECO:0000313" key="2">
    <source>
        <dbReference type="EMBL" id="MBM6774399.1"/>
    </source>
</evidence>
<dbReference type="InterPro" id="IPR029044">
    <property type="entry name" value="Nucleotide-diphossugar_trans"/>
</dbReference>
<proteinExistence type="predicted"/>
<keyword evidence="3" id="KW-1185">Reference proteome</keyword>